<name>A0A136Q8E7_9FIRM</name>
<dbReference type="KEGG" id="cmiu:B1H56_09680"/>
<sequence length="71" mass="8471">MSQCEKIIRYMKDFGSITTMQAFDDLDITRLSARIYDLKALGYKIKTETVKRRNRYGEKKVYFKYSLEETA</sequence>
<reference evidence="2 3" key="1">
    <citation type="submission" date="2016-02" db="EMBL/GenBank/DDBJ databases">
        <authorList>
            <person name="Wen L."/>
            <person name="He K."/>
            <person name="Yang H."/>
        </authorList>
    </citation>
    <scope>NUCLEOTIDE SEQUENCE [LARGE SCALE GENOMIC DNA]</scope>
    <source>
        <strain evidence="2 3">DSM 22607</strain>
    </source>
</reference>
<dbReference type="Proteomes" id="UP000070366">
    <property type="component" value="Unassembled WGS sequence"/>
</dbReference>
<dbReference type="Pfam" id="PF14090">
    <property type="entry name" value="HTH_39"/>
    <property type="match status" value="1"/>
</dbReference>
<dbReference type="EMBL" id="LSZW01000017">
    <property type="protein sequence ID" value="KXK66947.1"/>
    <property type="molecule type" value="Genomic_DNA"/>
</dbReference>
<dbReference type="STRING" id="626937.HMPREF3293_00190"/>
<dbReference type="OrthoDB" id="2087829at2"/>
<proteinExistence type="predicted"/>
<comment type="caution">
    <text evidence="2">The sequence shown here is derived from an EMBL/GenBank/DDBJ whole genome shotgun (WGS) entry which is preliminary data.</text>
</comment>
<evidence type="ECO:0000313" key="2">
    <source>
        <dbReference type="EMBL" id="KXK66947.1"/>
    </source>
</evidence>
<keyword evidence="3" id="KW-1185">Reference proteome</keyword>
<accession>A0A136Q8E7</accession>
<protein>
    <recommendedName>
        <fullName evidence="1">Winged helix-turn-helix domain-containing protein</fullName>
    </recommendedName>
</protein>
<dbReference type="AlphaFoldDB" id="A0A136Q8E7"/>
<evidence type="ECO:0000313" key="3">
    <source>
        <dbReference type="Proteomes" id="UP000070366"/>
    </source>
</evidence>
<gene>
    <name evidence="2" type="ORF">HMPREF3293_00190</name>
</gene>
<dbReference type="RefSeq" id="WP_066523768.1">
    <property type="nucleotide sequence ID" value="NZ_CABMOF010000033.1"/>
</dbReference>
<dbReference type="KEGG" id="cmiu:B1H56_14320"/>
<evidence type="ECO:0000259" key="1">
    <source>
        <dbReference type="Pfam" id="PF14090"/>
    </source>
</evidence>
<feature type="domain" description="Winged helix-turn-helix" evidence="1">
    <location>
        <begin position="2"/>
        <end position="69"/>
    </location>
</feature>
<organism evidence="2 3">
    <name type="scientific">Christensenella minuta</name>
    <dbReference type="NCBI Taxonomy" id="626937"/>
    <lineage>
        <taxon>Bacteria</taxon>
        <taxon>Bacillati</taxon>
        <taxon>Bacillota</taxon>
        <taxon>Clostridia</taxon>
        <taxon>Christensenellales</taxon>
        <taxon>Christensenellaceae</taxon>
        <taxon>Christensenella</taxon>
    </lineage>
</organism>
<dbReference type="InterPro" id="IPR055245">
    <property type="entry name" value="HTH_proteobacteria"/>
</dbReference>